<dbReference type="SUPFAM" id="SSF46938">
    <property type="entry name" value="CRAL/TRIO N-terminal domain"/>
    <property type="match status" value="1"/>
</dbReference>
<evidence type="ECO:0000259" key="2">
    <source>
        <dbReference type="PROSITE" id="PS50191"/>
    </source>
</evidence>
<dbReference type="PANTHER" id="PTHR45824">
    <property type="entry name" value="GH16843P"/>
    <property type="match status" value="1"/>
</dbReference>
<dbReference type="AlphaFoldDB" id="A0A811RPJ2"/>
<evidence type="ECO:0000313" key="4">
    <source>
        <dbReference type="Proteomes" id="UP000604825"/>
    </source>
</evidence>
<dbReference type="PROSITE" id="PS50191">
    <property type="entry name" value="CRAL_TRIO"/>
    <property type="match status" value="1"/>
</dbReference>
<sequence>MSFLLKTRSEGNQQKQASPQEQQRKIEEVRELLGDLPTETPSFLSDGTIRRFLRAKNWSMEQATKALKEAVKWRRQFKPDKICWSLTSTKEHIKQLVYNLEILALSSEDAQEENVVLMCDLSGWTLSTTPLWETRESLHIIQNYYPGLVGAAILSNPPKIFESFWKIVKYFIEPTLYDKVKFVYRKNSDSQRILADMFDLDKLEFAFGGRNTASLDITMYSERMRRRDQIRGACKDASGTM</sequence>
<dbReference type="Gene3D" id="3.40.525.10">
    <property type="entry name" value="CRAL-TRIO lipid binding domain"/>
    <property type="match status" value="2"/>
</dbReference>
<evidence type="ECO:0000256" key="1">
    <source>
        <dbReference type="SAM" id="MobiDB-lite"/>
    </source>
</evidence>
<dbReference type="EMBL" id="CAJGYO010000016">
    <property type="protein sequence ID" value="CAD6272484.1"/>
    <property type="molecule type" value="Genomic_DNA"/>
</dbReference>
<feature type="region of interest" description="Disordered" evidence="1">
    <location>
        <begin position="1"/>
        <end position="23"/>
    </location>
</feature>
<dbReference type="InterPro" id="IPR011074">
    <property type="entry name" value="CRAL/TRIO_N_dom"/>
</dbReference>
<reference evidence="3" key="1">
    <citation type="submission" date="2020-10" db="EMBL/GenBank/DDBJ databases">
        <authorList>
            <person name="Han B."/>
            <person name="Lu T."/>
            <person name="Zhao Q."/>
            <person name="Huang X."/>
            <person name="Zhao Y."/>
        </authorList>
    </citation>
    <scope>NUCLEOTIDE SEQUENCE</scope>
</reference>
<proteinExistence type="predicted"/>
<gene>
    <name evidence="3" type="ORF">NCGR_LOCUS55759</name>
</gene>
<evidence type="ECO:0000313" key="3">
    <source>
        <dbReference type="EMBL" id="CAD6272484.1"/>
    </source>
</evidence>
<dbReference type="Pfam" id="PF00650">
    <property type="entry name" value="CRAL_TRIO"/>
    <property type="match status" value="1"/>
</dbReference>
<dbReference type="CDD" id="cd00170">
    <property type="entry name" value="SEC14"/>
    <property type="match status" value="1"/>
</dbReference>
<feature type="domain" description="CRAL-TRIO" evidence="2">
    <location>
        <begin position="87"/>
        <end position="215"/>
    </location>
</feature>
<dbReference type="InterPro" id="IPR052578">
    <property type="entry name" value="PI_Transfer_CRAL-TRIO"/>
</dbReference>
<organism evidence="3 4">
    <name type="scientific">Miscanthus lutarioriparius</name>
    <dbReference type="NCBI Taxonomy" id="422564"/>
    <lineage>
        <taxon>Eukaryota</taxon>
        <taxon>Viridiplantae</taxon>
        <taxon>Streptophyta</taxon>
        <taxon>Embryophyta</taxon>
        <taxon>Tracheophyta</taxon>
        <taxon>Spermatophyta</taxon>
        <taxon>Magnoliopsida</taxon>
        <taxon>Liliopsida</taxon>
        <taxon>Poales</taxon>
        <taxon>Poaceae</taxon>
        <taxon>PACMAD clade</taxon>
        <taxon>Panicoideae</taxon>
        <taxon>Andropogonodae</taxon>
        <taxon>Andropogoneae</taxon>
        <taxon>Saccharinae</taxon>
        <taxon>Miscanthus</taxon>
    </lineage>
</organism>
<dbReference type="InterPro" id="IPR036273">
    <property type="entry name" value="CRAL/TRIO_N_dom_sf"/>
</dbReference>
<dbReference type="SMART" id="SM01100">
    <property type="entry name" value="CRAL_TRIO_N"/>
    <property type="match status" value="1"/>
</dbReference>
<dbReference type="SMART" id="SM00516">
    <property type="entry name" value="SEC14"/>
    <property type="match status" value="1"/>
</dbReference>
<protein>
    <recommendedName>
        <fullName evidence="2">CRAL-TRIO domain-containing protein</fullName>
    </recommendedName>
</protein>
<name>A0A811RPJ2_9POAL</name>
<comment type="caution">
    <text evidence="3">The sequence shown here is derived from an EMBL/GenBank/DDBJ whole genome shotgun (WGS) entry which is preliminary data.</text>
</comment>
<dbReference type="InterPro" id="IPR001251">
    <property type="entry name" value="CRAL-TRIO_dom"/>
</dbReference>
<keyword evidence="4" id="KW-1185">Reference proteome</keyword>
<dbReference type="InterPro" id="IPR036865">
    <property type="entry name" value="CRAL-TRIO_dom_sf"/>
</dbReference>
<dbReference type="GO" id="GO:0008526">
    <property type="term" value="F:phosphatidylinositol transfer activity"/>
    <property type="evidence" value="ECO:0007669"/>
    <property type="project" value="TreeGrafter"/>
</dbReference>
<accession>A0A811RPJ2</accession>
<dbReference type="OrthoDB" id="75724at2759"/>
<dbReference type="PANTHER" id="PTHR45824:SF7">
    <property type="entry name" value="OS05G0267800 PROTEIN"/>
    <property type="match status" value="1"/>
</dbReference>
<feature type="compositionally biased region" description="Polar residues" evidence="1">
    <location>
        <begin position="10"/>
        <end position="21"/>
    </location>
</feature>
<dbReference type="Proteomes" id="UP000604825">
    <property type="component" value="Unassembled WGS sequence"/>
</dbReference>
<dbReference type="SUPFAM" id="SSF52087">
    <property type="entry name" value="CRAL/TRIO domain"/>
    <property type="match status" value="1"/>
</dbReference>